<evidence type="ECO:0000313" key="6">
    <source>
        <dbReference type="Proteomes" id="UP000606974"/>
    </source>
</evidence>
<name>A0A8H7E1B6_9EURO</name>
<evidence type="ECO:0000259" key="4">
    <source>
        <dbReference type="Pfam" id="PF24883"/>
    </source>
</evidence>
<dbReference type="SUPFAM" id="SSF52540">
    <property type="entry name" value="P-loop containing nucleoside triphosphate hydrolases"/>
    <property type="match status" value="1"/>
</dbReference>
<organism evidence="5 6">
    <name type="scientific">Endocarpon pusillum</name>
    <dbReference type="NCBI Taxonomy" id="364733"/>
    <lineage>
        <taxon>Eukaryota</taxon>
        <taxon>Fungi</taxon>
        <taxon>Dikarya</taxon>
        <taxon>Ascomycota</taxon>
        <taxon>Pezizomycotina</taxon>
        <taxon>Eurotiomycetes</taxon>
        <taxon>Chaetothyriomycetidae</taxon>
        <taxon>Verrucariales</taxon>
        <taxon>Verrucariaceae</taxon>
        <taxon>Endocarpon</taxon>
    </lineage>
</organism>
<dbReference type="Gene3D" id="1.25.40.10">
    <property type="entry name" value="Tetratricopeptide repeat domain"/>
    <property type="match status" value="2"/>
</dbReference>
<dbReference type="PANTHER" id="PTHR10039">
    <property type="entry name" value="AMELOGENIN"/>
    <property type="match status" value="1"/>
</dbReference>
<dbReference type="AlphaFoldDB" id="A0A8H7E1B6"/>
<proteinExistence type="predicted"/>
<keyword evidence="1" id="KW-0677">Repeat</keyword>
<comment type="caution">
    <text evidence="5">The sequence shown here is derived from an EMBL/GenBank/DDBJ whole genome shotgun (WGS) entry which is preliminary data.</text>
</comment>
<keyword evidence="6" id="KW-1185">Reference proteome</keyword>
<accession>A0A8H7E1B6</accession>
<evidence type="ECO:0000256" key="1">
    <source>
        <dbReference type="ARBA" id="ARBA00022737"/>
    </source>
</evidence>
<evidence type="ECO:0000256" key="2">
    <source>
        <dbReference type="SAM" id="Coils"/>
    </source>
</evidence>
<feature type="region of interest" description="Disordered" evidence="3">
    <location>
        <begin position="1121"/>
        <end position="1147"/>
    </location>
</feature>
<reference evidence="5" key="1">
    <citation type="submission" date="2020-02" db="EMBL/GenBank/DDBJ databases">
        <authorList>
            <person name="Palmer J.M."/>
        </authorList>
    </citation>
    <scope>NUCLEOTIDE SEQUENCE</scope>
    <source>
        <strain evidence="5">EPUS1.4</strain>
        <tissue evidence="5">Thallus</tissue>
    </source>
</reference>
<dbReference type="OrthoDB" id="21416at2759"/>
<sequence>MRFVIQLLAAASNAGPEIWQGLERISFSVPRLQQELRLYWKFPRVVKATAAVFAQAICFLVNAKAFLLKSHFRRAFNVVPIGKLDRCLNEFEKEVEFLAQEIRAANGQEQAELNRAQRDSSRRTNARLASIDENVNVVAKALPQMCLDASALDDAQRTARGYDSICAWLPESSTKAKVAAEREPGTCEWVHRSAEYNRWVQSQCQGVLWIQGKAGCGKSVLATYLAASASTDVVLTHFFCCSQGRTLAETANFAVSLLSQLLSKYEIIKRSDRFSSFIEKASPLVGHFSSGLECPRDRLLALLDDALTLVSSFTLIVDALDECTEPEDCDRILGYLGDLGSRSNTQVILLTRAGKFRQNVFTDATLVSMEGSVVERDISLFVAGKIKRNGVSNPGLLKVKPNIASTISSCSQGMFLLAKFVMDDIKTAGTVSEIRARLDKAPTALDDYYQRSLEGTARKFHGRDKSTRHSIFLLLVGIFGPLTPEDISTTLALDTRTHCVNEDELFSNPTGEVLRLCEPLVTIVKDQVQFVHTSVKDFLLKSVVAREDSEAFLARKCLTKLSQSQYRLGSYPARLLRMNLLDGVALEVGLEPTTKESILYNYACLHWQDHITKLLNPSDELLAMLSRFLLGNEFVTWSETLFQIKSMSGIGSQIKVRSDVWEWFGRLPDETKKKIPFKSFFVRAHESLSHELMREGEDIILPYLPLIRLGQYFNVGAGTNADFQKAYQYKMTVAEGFEAALGTRNPLTLRAKTEFFKEFFFQKRFDEAERGFEEVARIQQDVVGEDVADIFITRQLLGLAQICVTKFKQAISTLTEAAGGFRRLSGDESFLTLQTEMFRGHALERGTSLREAYHVYDNTLKLWIPIGGPEHPFSLMLKTSFGSVCRKLGCFAEAEEALLGSLTDRKRLFTKRNVTYVDSVLQLAALYYESERGNDGLEYLGLVQDSAGLKDEFERECQEKHIRALINLEAGFYTKPKTVLQRLLDEASGQGRNKNNRELLWIRITLADVLRMRGKYDEALMVFSDLVSPRSAELPVQAGSEDAVGYRFPSSLIDEPESPAQLTIVERALRLLRDAKQDDAELLLQENGLEWKRQKDFWVLQGGPITDTASISGLKASGFQIIDHPSAPDDGTTHSSHEHDEHRDNDN</sequence>
<dbReference type="InterPro" id="IPR056884">
    <property type="entry name" value="NPHP3-like_N"/>
</dbReference>
<dbReference type="SUPFAM" id="SSF48452">
    <property type="entry name" value="TPR-like"/>
    <property type="match status" value="1"/>
</dbReference>
<evidence type="ECO:0000256" key="3">
    <source>
        <dbReference type="SAM" id="MobiDB-lite"/>
    </source>
</evidence>
<evidence type="ECO:0000313" key="5">
    <source>
        <dbReference type="EMBL" id="KAF7505120.1"/>
    </source>
</evidence>
<gene>
    <name evidence="5" type="ORF">GJ744_001260</name>
</gene>
<dbReference type="EMBL" id="JAACFV010000118">
    <property type="protein sequence ID" value="KAF7505120.1"/>
    <property type="molecule type" value="Genomic_DNA"/>
</dbReference>
<dbReference type="InterPro" id="IPR027417">
    <property type="entry name" value="P-loop_NTPase"/>
</dbReference>
<feature type="coiled-coil region" evidence="2">
    <location>
        <begin position="81"/>
        <end position="119"/>
    </location>
</feature>
<dbReference type="Proteomes" id="UP000606974">
    <property type="component" value="Unassembled WGS sequence"/>
</dbReference>
<dbReference type="PANTHER" id="PTHR10039:SF14">
    <property type="entry name" value="NACHT DOMAIN-CONTAINING PROTEIN"/>
    <property type="match status" value="1"/>
</dbReference>
<protein>
    <recommendedName>
        <fullName evidence="4">Nephrocystin 3-like N-terminal domain-containing protein</fullName>
    </recommendedName>
</protein>
<keyword evidence="2" id="KW-0175">Coiled coil</keyword>
<dbReference type="InterPro" id="IPR011990">
    <property type="entry name" value="TPR-like_helical_dom_sf"/>
</dbReference>
<feature type="compositionally biased region" description="Basic and acidic residues" evidence="3">
    <location>
        <begin position="1131"/>
        <end position="1147"/>
    </location>
</feature>
<feature type="domain" description="Nephrocystin 3-like N-terminal" evidence="4">
    <location>
        <begin position="185"/>
        <end position="349"/>
    </location>
</feature>
<dbReference type="Pfam" id="PF24883">
    <property type="entry name" value="NPHP3_N"/>
    <property type="match status" value="1"/>
</dbReference>
<dbReference type="Gene3D" id="3.40.50.300">
    <property type="entry name" value="P-loop containing nucleotide triphosphate hydrolases"/>
    <property type="match status" value="1"/>
</dbReference>